<keyword evidence="5" id="KW-0863">Zinc-finger</keyword>
<evidence type="ECO:0000256" key="10">
    <source>
        <dbReference type="ARBA" id="ARBA00023242"/>
    </source>
</evidence>
<evidence type="ECO:0000256" key="4">
    <source>
        <dbReference type="ARBA" id="ARBA00022737"/>
    </source>
</evidence>
<dbReference type="PANTHER" id="PTHR45925:SF4">
    <property type="entry name" value="ZINC FINGER PROTEIN 217"/>
    <property type="match status" value="1"/>
</dbReference>
<evidence type="ECO:0000259" key="12">
    <source>
        <dbReference type="PROSITE" id="PS00028"/>
    </source>
</evidence>
<name>A0A9Q1FXT8_SYNKA</name>
<evidence type="ECO:0000256" key="9">
    <source>
        <dbReference type="ARBA" id="ARBA00023163"/>
    </source>
</evidence>
<evidence type="ECO:0000313" key="14">
    <source>
        <dbReference type="Proteomes" id="UP001152622"/>
    </source>
</evidence>
<evidence type="ECO:0000256" key="1">
    <source>
        <dbReference type="ARBA" id="ARBA00004123"/>
    </source>
</evidence>
<keyword evidence="7" id="KW-0805">Transcription regulation</keyword>
<dbReference type="AlphaFoldDB" id="A0A9Q1FXT8"/>
<dbReference type="PANTHER" id="PTHR45925">
    <property type="entry name" value="ZINC FINGER PROTEIN"/>
    <property type="match status" value="1"/>
</dbReference>
<comment type="subcellular location">
    <subcellularLocation>
        <location evidence="1">Nucleus</location>
    </subcellularLocation>
</comment>
<dbReference type="InterPro" id="IPR013087">
    <property type="entry name" value="Znf_C2H2_type"/>
</dbReference>
<evidence type="ECO:0000256" key="6">
    <source>
        <dbReference type="ARBA" id="ARBA00022833"/>
    </source>
</evidence>
<feature type="domain" description="C2H2-type" evidence="12">
    <location>
        <begin position="54"/>
        <end position="75"/>
    </location>
</feature>
<keyword evidence="4" id="KW-0677">Repeat</keyword>
<evidence type="ECO:0000256" key="2">
    <source>
        <dbReference type="ARBA" id="ARBA00006991"/>
    </source>
</evidence>
<gene>
    <name evidence="13" type="ORF">SKAU_G00098770</name>
</gene>
<organism evidence="13 14">
    <name type="scientific">Synaphobranchus kaupii</name>
    <name type="common">Kaup's arrowtooth eel</name>
    <dbReference type="NCBI Taxonomy" id="118154"/>
    <lineage>
        <taxon>Eukaryota</taxon>
        <taxon>Metazoa</taxon>
        <taxon>Chordata</taxon>
        <taxon>Craniata</taxon>
        <taxon>Vertebrata</taxon>
        <taxon>Euteleostomi</taxon>
        <taxon>Actinopterygii</taxon>
        <taxon>Neopterygii</taxon>
        <taxon>Teleostei</taxon>
        <taxon>Anguilliformes</taxon>
        <taxon>Synaphobranchidae</taxon>
        <taxon>Synaphobranchus</taxon>
    </lineage>
</organism>
<evidence type="ECO:0000256" key="7">
    <source>
        <dbReference type="ARBA" id="ARBA00023015"/>
    </source>
</evidence>
<dbReference type="GO" id="GO:0005634">
    <property type="term" value="C:nucleus"/>
    <property type="evidence" value="ECO:0007669"/>
    <property type="project" value="UniProtKB-SubCell"/>
</dbReference>
<keyword evidence="3" id="KW-0479">Metal-binding</keyword>
<keyword evidence="14" id="KW-1185">Reference proteome</keyword>
<feature type="region of interest" description="Disordered" evidence="11">
    <location>
        <begin position="15"/>
        <end position="47"/>
    </location>
</feature>
<dbReference type="GO" id="GO:0000978">
    <property type="term" value="F:RNA polymerase II cis-regulatory region sequence-specific DNA binding"/>
    <property type="evidence" value="ECO:0007669"/>
    <property type="project" value="TreeGrafter"/>
</dbReference>
<comment type="similarity">
    <text evidence="2">Belongs to the krueppel C2H2-type zinc-finger protein family.</text>
</comment>
<dbReference type="InterPro" id="IPR051967">
    <property type="entry name" value="Krueppel_C2H2-ZF"/>
</dbReference>
<dbReference type="EMBL" id="JAINUF010000003">
    <property type="protein sequence ID" value="KAJ8369849.1"/>
    <property type="molecule type" value="Genomic_DNA"/>
</dbReference>
<keyword evidence="8" id="KW-0238">DNA-binding</keyword>
<dbReference type="Proteomes" id="UP001152622">
    <property type="component" value="Chromosome 3"/>
</dbReference>
<reference evidence="13" key="1">
    <citation type="journal article" date="2023" name="Science">
        <title>Genome structures resolve the early diversification of teleost fishes.</title>
        <authorList>
            <person name="Parey E."/>
            <person name="Louis A."/>
            <person name="Montfort J."/>
            <person name="Bouchez O."/>
            <person name="Roques C."/>
            <person name="Iampietro C."/>
            <person name="Lluch J."/>
            <person name="Castinel A."/>
            <person name="Donnadieu C."/>
            <person name="Desvignes T."/>
            <person name="Floi Bucao C."/>
            <person name="Jouanno E."/>
            <person name="Wen M."/>
            <person name="Mejri S."/>
            <person name="Dirks R."/>
            <person name="Jansen H."/>
            <person name="Henkel C."/>
            <person name="Chen W.J."/>
            <person name="Zahm M."/>
            <person name="Cabau C."/>
            <person name="Klopp C."/>
            <person name="Thompson A.W."/>
            <person name="Robinson-Rechavi M."/>
            <person name="Braasch I."/>
            <person name="Lecointre G."/>
            <person name="Bobe J."/>
            <person name="Postlethwait J.H."/>
            <person name="Berthelot C."/>
            <person name="Roest Crollius H."/>
            <person name="Guiguen Y."/>
        </authorList>
    </citation>
    <scope>NUCLEOTIDE SEQUENCE</scope>
    <source>
        <strain evidence="13">WJC10195</strain>
    </source>
</reference>
<sequence>MPTHNMISYVETPDTLGQDLLNNGSASMPGTGSSMTPHSSVGEKPATQPPAVECMFCDKTFQHQEELSPHVLTQHPTTLFEPAVLRVEAEFLSPGEKVRLPAPHTAPPSPGGWHRGAGELRGLRAGRGRPR</sequence>
<protein>
    <recommendedName>
        <fullName evidence="12">C2H2-type domain-containing protein</fullName>
    </recommendedName>
</protein>
<dbReference type="PROSITE" id="PS00028">
    <property type="entry name" value="ZINC_FINGER_C2H2_1"/>
    <property type="match status" value="1"/>
</dbReference>
<feature type="region of interest" description="Disordered" evidence="11">
    <location>
        <begin position="96"/>
        <end position="131"/>
    </location>
</feature>
<dbReference type="OrthoDB" id="8953863at2759"/>
<evidence type="ECO:0000256" key="5">
    <source>
        <dbReference type="ARBA" id="ARBA00022771"/>
    </source>
</evidence>
<proteinExistence type="inferred from homology"/>
<accession>A0A9Q1FXT8</accession>
<dbReference type="GO" id="GO:0000981">
    <property type="term" value="F:DNA-binding transcription factor activity, RNA polymerase II-specific"/>
    <property type="evidence" value="ECO:0007669"/>
    <property type="project" value="TreeGrafter"/>
</dbReference>
<comment type="caution">
    <text evidence="13">The sequence shown here is derived from an EMBL/GenBank/DDBJ whole genome shotgun (WGS) entry which is preliminary data.</text>
</comment>
<keyword evidence="9" id="KW-0804">Transcription</keyword>
<evidence type="ECO:0000256" key="3">
    <source>
        <dbReference type="ARBA" id="ARBA00022723"/>
    </source>
</evidence>
<feature type="compositionally biased region" description="Polar residues" evidence="11">
    <location>
        <begin position="20"/>
        <end position="39"/>
    </location>
</feature>
<dbReference type="GO" id="GO:0008270">
    <property type="term" value="F:zinc ion binding"/>
    <property type="evidence" value="ECO:0007669"/>
    <property type="project" value="UniProtKB-KW"/>
</dbReference>
<keyword evidence="10" id="KW-0539">Nucleus</keyword>
<evidence type="ECO:0000256" key="8">
    <source>
        <dbReference type="ARBA" id="ARBA00023125"/>
    </source>
</evidence>
<evidence type="ECO:0000256" key="11">
    <source>
        <dbReference type="SAM" id="MobiDB-lite"/>
    </source>
</evidence>
<evidence type="ECO:0000313" key="13">
    <source>
        <dbReference type="EMBL" id="KAJ8369849.1"/>
    </source>
</evidence>
<keyword evidence="6" id="KW-0862">Zinc</keyword>